<evidence type="ECO:0000313" key="8">
    <source>
        <dbReference type="Proteomes" id="UP000029725"/>
    </source>
</evidence>
<dbReference type="VEuPathDB" id="MicrosporidiaDB:DI09_6p100"/>
<dbReference type="RefSeq" id="XP_013236853.1">
    <property type="nucleotide sequence ID" value="XM_013381399.1"/>
</dbReference>
<dbReference type="InterPro" id="IPR005024">
    <property type="entry name" value="Snf7_fam"/>
</dbReference>
<sequence length="141" mass="15463">MLALKKKHSLEAELEKIAGTITTLESQVMTIENAHINLEVLGCPFFRSIGNVDSTMEDIREQIDIASEISLAVSQPIGLALDANEVWVAFVTGQQELENELALLQQEQLDEKLLAIREGAPSEKLELPSFNNIEGSNASIC</sequence>
<dbReference type="GeneID" id="25260974"/>
<dbReference type="GO" id="GO:0032511">
    <property type="term" value="P:late endosome to vacuole transport via multivesicular body sorting pathway"/>
    <property type="evidence" value="ECO:0007669"/>
    <property type="project" value="TreeGrafter"/>
</dbReference>
<reference evidence="7 8" key="1">
    <citation type="submission" date="2014-04" db="EMBL/GenBank/DDBJ databases">
        <title>A new species of microsporidia sheds light on the evolution of extreme parasitism.</title>
        <authorList>
            <person name="Haag K.L."/>
            <person name="James T.Y."/>
            <person name="Larsson R."/>
            <person name="Schaer T.M."/>
            <person name="Refardt D."/>
            <person name="Pombert J.-F."/>
            <person name="Ebert D."/>
        </authorList>
    </citation>
    <scope>NUCLEOTIDE SEQUENCE [LARGE SCALE GENOMIC DNA]</scope>
    <source>
        <strain evidence="7 8">UGP3</strain>
        <tissue evidence="7">Spores</tissue>
    </source>
</reference>
<evidence type="ECO:0000256" key="3">
    <source>
        <dbReference type="ARBA" id="ARBA00022753"/>
    </source>
</evidence>
<dbReference type="GO" id="GO:0000815">
    <property type="term" value="C:ESCRT III complex"/>
    <property type="evidence" value="ECO:0007669"/>
    <property type="project" value="TreeGrafter"/>
</dbReference>
<keyword evidence="8" id="KW-1185">Reference proteome</keyword>
<dbReference type="Gene3D" id="1.10.287.1060">
    <property type="entry name" value="ESAT-6-like"/>
    <property type="match status" value="1"/>
</dbReference>
<dbReference type="OrthoDB" id="5592979at2759"/>
<dbReference type="GeneID" id="25260639"/>
<gene>
    <name evidence="7" type="ORF">DI09_6p100</name>
    <name evidence="6" type="ORF">DI09_86p60</name>
</gene>
<comment type="caution">
    <text evidence="7">The sequence shown here is derived from an EMBL/GenBank/DDBJ whole genome shotgun (WGS) entry which is preliminary data.</text>
</comment>
<comment type="subcellular location">
    <subcellularLocation>
        <location evidence="1">Endosome</location>
    </subcellularLocation>
</comment>
<dbReference type="PANTHER" id="PTHR22761">
    <property type="entry name" value="CHARGED MULTIVESICULAR BODY PROTEIN"/>
    <property type="match status" value="1"/>
</dbReference>
<evidence type="ECO:0000256" key="1">
    <source>
        <dbReference type="ARBA" id="ARBA00004177"/>
    </source>
</evidence>
<dbReference type="HOGENOM" id="CLU_1825758_0_0_1"/>
<protein>
    <recommendedName>
        <fullName evidence="4">Vacuolar-sorting protein SNF7</fullName>
    </recommendedName>
    <alternativeName>
        <fullName evidence="5">Vacuolar protein-sorting-associated protein 32</fullName>
    </alternativeName>
</protein>
<accession>A0A098VRU7</accession>
<comment type="similarity">
    <text evidence="2">Belongs to the SNF7 family.</text>
</comment>
<keyword evidence="3" id="KW-0967">Endosome</keyword>
<dbReference type="AlphaFoldDB" id="A0A098VRU7"/>
<organism evidence="7 8">
    <name type="scientific">Mitosporidium daphniae</name>
    <dbReference type="NCBI Taxonomy" id="1485682"/>
    <lineage>
        <taxon>Eukaryota</taxon>
        <taxon>Fungi</taxon>
        <taxon>Fungi incertae sedis</taxon>
        <taxon>Microsporidia</taxon>
        <taxon>Mitosporidium</taxon>
    </lineage>
</organism>
<proteinExistence type="inferred from homology"/>
<evidence type="ECO:0000256" key="2">
    <source>
        <dbReference type="ARBA" id="ARBA00006190"/>
    </source>
</evidence>
<dbReference type="PANTHER" id="PTHR22761:SF10">
    <property type="entry name" value="GH13992P"/>
    <property type="match status" value="1"/>
</dbReference>
<dbReference type="GO" id="GO:0006900">
    <property type="term" value="P:vesicle budding from membrane"/>
    <property type="evidence" value="ECO:0007669"/>
    <property type="project" value="TreeGrafter"/>
</dbReference>
<dbReference type="VEuPathDB" id="MicrosporidiaDB:DI09_86p60"/>
<name>A0A098VRU7_9MICR</name>
<dbReference type="EMBL" id="JMKJ01000597">
    <property type="protein sequence ID" value="KGG50142.1"/>
    <property type="molecule type" value="Genomic_DNA"/>
</dbReference>
<evidence type="ECO:0000256" key="5">
    <source>
        <dbReference type="ARBA" id="ARBA00042586"/>
    </source>
</evidence>
<dbReference type="RefSeq" id="XP_013236582.1">
    <property type="nucleotide sequence ID" value="XM_013381128.1"/>
</dbReference>
<evidence type="ECO:0000313" key="6">
    <source>
        <dbReference type="EMBL" id="KGG50142.1"/>
    </source>
</evidence>
<dbReference type="EMBL" id="JMKJ01000579">
    <property type="protein sequence ID" value="KGG50426.1"/>
    <property type="molecule type" value="Genomic_DNA"/>
</dbReference>
<evidence type="ECO:0000313" key="7">
    <source>
        <dbReference type="EMBL" id="KGG50426.1"/>
    </source>
</evidence>
<dbReference type="GO" id="GO:0005771">
    <property type="term" value="C:multivesicular body"/>
    <property type="evidence" value="ECO:0007669"/>
    <property type="project" value="TreeGrafter"/>
</dbReference>
<evidence type="ECO:0000256" key="4">
    <source>
        <dbReference type="ARBA" id="ARBA00040017"/>
    </source>
</evidence>
<dbReference type="GO" id="GO:0009898">
    <property type="term" value="C:cytoplasmic side of plasma membrane"/>
    <property type="evidence" value="ECO:0007669"/>
    <property type="project" value="TreeGrafter"/>
</dbReference>
<dbReference type="Proteomes" id="UP000029725">
    <property type="component" value="Unassembled WGS sequence"/>
</dbReference>